<reference evidence="9 10" key="1">
    <citation type="journal article" date="2022" name="Nat. Plants">
        <title>Genomes of leafy and leafless Platanthera orchids illuminate the evolution of mycoheterotrophy.</title>
        <authorList>
            <person name="Li M.H."/>
            <person name="Liu K.W."/>
            <person name="Li Z."/>
            <person name="Lu H.C."/>
            <person name="Ye Q.L."/>
            <person name="Zhang D."/>
            <person name="Wang J.Y."/>
            <person name="Li Y.F."/>
            <person name="Zhong Z.M."/>
            <person name="Liu X."/>
            <person name="Yu X."/>
            <person name="Liu D.K."/>
            <person name="Tu X.D."/>
            <person name="Liu B."/>
            <person name="Hao Y."/>
            <person name="Liao X.Y."/>
            <person name="Jiang Y.T."/>
            <person name="Sun W.H."/>
            <person name="Chen J."/>
            <person name="Chen Y.Q."/>
            <person name="Ai Y."/>
            <person name="Zhai J.W."/>
            <person name="Wu S.S."/>
            <person name="Zhou Z."/>
            <person name="Hsiao Y.Y."/>
            <person name="Wu W.L."/>
            <person name="Chen Y.Y."/>
            <person name="Lin Y.F."/>
            <person name="Hsu J.L."/>
            <person name="Li C.Y."/>
            <person name="Wang Z.W."/>
            <person name="Zhao X."/>
            <person name="Zhong W.Y."/>
            <person name="Ma X.K."/>
            <person name="Ma L."/>
            <person name="Huang J."/>
            <person name="Chen G.Z."/>
            <person name="Huang M.Z."/>
            <person name="Huang L."/>
            <person name="Peng D.H."/>
            <person name="Luo Y.B."/>
            <person name="Zou S.Q."/>
            <person name="Chen S.P."/>
            <person name="Lan S."/>
            <person name="Tsai W.C."/>
            <person name="Van de Peer Y."/>
            <person name="Liu Z.J."/>
        </authorList>
    </citation>
    <scope>NUCLEOTIDE SEQUENCE [LARGE SCALE GENOMIC DNA]</scope>
    <source>
        <strain evidence="9">Lor287</strain>
    </source>
</reference>
<feature type="domain" description="Glycosyltransferase 61 catalytic" evidence="8">
    <location>
        <begin position="262"/>
        <end position="379"/>
    </location>
</feature>
<evidence type="ECO:0000313" key="10">
    <source>
        <dbReference type="Proteomes" id="UP001418222"/>
    </source>
</evidence>
<keyword evidence="3" id="KW-0328">Glycosyltransferase</keyword>
<comment type="caution">
    <text evidence="9">The sequence shown here is derived from an EMBL/GenBank/DDBJ whole genome shotgun (WGS) entry which is preliminary data.</text>
</comment>
<accession>A0AAP0FZW3</accession>
<dbReference type="GO" id="GO:0000139">
    <property type="term" value="C:Golgi membrane"/>
    <property type="evidence" value="ECO:0007669"/>
    <property type="project" value="UniProtKB-SubCell"/>
</dbReference>
<feature type="signal peptide" evidence="7">
    <location>
        <begin position="1"/>
        <end position="32"/>
    </location>
</feature>
<protein>
    <recommendedName>
        <fullName evidence="8">Glycosyltransferase 61 catalytic domain-containing protein</fullName>
    </recommendedName>
</protein>
<dbReference type="EMBL" id="JBBWWQ010000015">
    <property type="protein sequence ID" value="KAK8928692.1"/>
    <property type="molecule type" value="Genomic_DNA"/>
</dbReference>
<gene>
    <name evidence="9" type="ORF">KSP39_PZI017545</name>
</gene>
<evidence type="ECO:0000256" key="4">
    <source>
        <dbReference type="ARBA" id="ARBA00022679"/>
    </source>
</evidence>
<keyword evidence="5" id="KW-0325">Glycoprotein</keyword>
<feature type="chain" id="PRO_5042839710" description="Glycosyltransferase 61 catalytic domain-containing protein" evidence="7">
    <location>
        <begin position="33"/>
        <end position="482"/>
    </location>
</feature>
<dbReference type="PANTHER" id="PTHR20961">
    <property type="entry name" value="GLYCOSYLTRANSFERASE"/>
    <property type="match status" value="1"/>
</dbReference>
<dbReference type="Proteomes" id="UP001418222">
    <property type="component" value="Unassembled WGS sequence"/>
</dbReference>
<dbReference type="InterPro" id="IPR049625">
    <property type="entry name" value="Glyco_transf_61_cat"/>
</dbReference>
<dbReference type="AlphaFoldDB" id="A0AAP0FZW3"/>
<evidence type="ECO:0000313" key="9">
    <source>
        <dbReference type="EMBL" id="KAK8928692.1"/>
    </source>
</evidence>
<evidence type="ECO:0000256" key="7">
    <source>
        <dbReference type="SAM" id="SignalP"/>
    </source>
</evidence>
<comment type="subcellular location">
    <subcellularLocation>
        <location evidence="1">Golgi apparatus membrane</location>
        <topology evidence="1">Single-pass type II membrane protein</topology>
    </subcellularLocation>
</comment>
<comment type="pathway">
    <text evidence="2">Glycan metabolism.</text>
</comment>
<sequence length="482" mass="53483">MADRRHRKTGKLPFSGFLCLLLLLCFVSVSLLNQSSSSSSSPTPPPNITSPAPLTTATATANCSSLIDRAGVGAVNQSHPPLLCCDRAHRRTDVCYMTGDIRTSAASRRTIFLHAAGTSTPKPEKIRPYPRKWEKDLMATVDELTLRPSPPAAAARCAVRHGAPAVVFSTGGYTGNVYHEFNDGLIPLYITAEMFAGEVVLVVAEYHDWWFEKYRRVLEKMSRYEVVNLKKDKRVHCFPEMIVGLRFHGELAVDSNLMRSGKGIRDFQSLLNRAFDNHQESPPPRPPSPPLQPLSAATAVHRSSTLAILARSRSRRFLNLREILRLSRRAGFEPQLLSPKRSTPLAEIRRFLAAADVMVAVHGAAVTHFMFMRPGTALIQVVPLGLDWPAETYYGEPARRMGLQYLAYNVTAAESSLSKAYRRGDPVLADTAAVTGKGWAETKRVYMDSQDIHLDLSRFGKVLHKVRATVVRSRASILLKKK</sequence>
<dbReference type="PANTHER" id="PTHR20961:SF102">
    <property type="entry name" value="OS05G0391600 PROTEIN"/>
    <property type="match status" value="1"/>
</dbReference>
<keyword evidence="4" id="KW-0808">Transferase</keyword>
<name>A0AAP0FZW3_9ASPA</name>
<evidence type="ECO:0000256" key="3">
    <source>
        <dbReference type="ARBA" id="ARBA00022676"/>
    </source>
</evidence>
<feature type="region of interest" description="Disordered" evidence="6">
    <location>
        <begin position="276"/>
        <end position="296"/>
    </location>
</feature>
<feature type="compositionally biased region" description="Pro residues" evidence="6">
    <location>
        <begin position="281"/>
        <end position="292"/>
    </location>
</feature>
<dbReference type="InterPro" id="IPR007657">
    <property type="entry name" value="Glycosyltransferase_61"/>
</dbReference>
<evidence type="ECO:0000256" key="2">
    <source>
        <dbReference type="ARBA" id="ARBA00004881"/>
    </source>
</evidence>
<dbReference type="GO" id="GO:0016763">
    <property type="term" value="F:pentosyltransferase activity"/>
    <property type="evidence" value="ECO:0007669"/>
    <property type="project" value="UniProtKB-ARBA"/>
</dbReference>
<evidence type="ECO:0000256" key="6">
    <source>
        <dbReference type="SAM" id="MobiDB-lite"/>
    </source>
</evidence>
<evidence type="ECO:0000256" key="1">
    <source>
        <dbReference type="ARBA" id="ARBA00004323"/>
    </source>
</evidence>
<evidence type="ECO:0000256" key="5">
    <source>
        <dbReference type="ARBA" id="ARBA00023180"/>
    </source>
</evidence>
<proteinExistence type="predicted"/>
<keyword evidence="7" id="KW-0732">Signal</keyword>
<evidence type="ECO:0000259" key="8">
    <source>
        <dbReference type="Pfam" id="PF04577"/>
    </source>
</evidence>
<dbReference type="Pfam" id="PF04577">
    <property type="entry name" value="Glyco_transf_61"/>
    <property type="match status" value="1"/>
</dbReference>
<keyword evidence="10" id="KW-1185">Reference proteome</keyword>
<organism evidence="9 10">
    <name type="scientific">Platanthera zijinensis</name>
    <dbReference type="NCBI Taxonomy" id="2320716"/>
    <lineage>
        <taxon>Eukaryota</taxon>
        <taxon>Viridiplantae</taxon>
        <taxon>Streptophyta</taxon>
        <taxon>Embryophyta</taxon>
        <taxon>Tracheophyta</taxon>
        <taxon>Spermatophyta</taxon>
        <taxon>Magnoliopsida</taxon>
        <taxon>Liliopsida</taxon>
        <taxon>Asparagales</taxon>
        <taxon>Orchidaceae</taxon>
        <taxon>Orchidoideae</taxon>
        <taxon>Orchideae</taxon>
        <taxon>Orchidinae</taxon>
        <taxon>Platanthera</taxon>
    </lineage>
</organism>